<dbReference type="PANTHER" id="PTHR23501">
    <property type="entry name" value="MAJOR FACILITATOR SUPERFAMILY"/>
    <property type="match status" value="1"/>
</dbReference>
<evidence type="ECO:0000256" key="3">
    <source>
        <dbReference type="ARBA" id="ARBA00022989"/>
    </source>
</evidence>
<dbReference type="InterPro" id="IPR036259">
    <property type="entry name" value="MFS_trans_sf"/>
</dbReference>
<feature type="transmembrane region" description="Helical" evidence="6">
    <location>
        <begin position="448"/>
        <end position="468"/>
    </location>
</feature>
<feature type="transmembrane region" description="Helical" evidence="6">
    <location>
        <begin position="246"/>
        <end position="271"/>
    </location>
</feature>
<organism evidence="7 8">
    <name type="scientific">Rhynchosporium graminicola</name>
    <dbReference type="NCBI Taxonomy" id="2792576"/>
    <lineage>
        <taxon>Eukaryota</taxon>
        <taxon>Fungi</taxon>
        <taxon>Dikarya</taxon>
        <taxon>Ascomycota</taxon>
        <taxon>Pezizomycotina</taxon>
        <taxon>Leotiomycetes</taxon>
        <taxon>Helotiales</taxon>
        <taxon>Ploettnerulaceae</taxon>
        <taxon>Rhynchosporium</taxon>
    </lineage>
</organism>
<name>A0A1E1JXS7_9HELO</name>
<evidence type="ECO:0000256" key="1">
    <source>
        <dbReference type="ARBA" id="ARBA00004141"/>
    </source>
</evidence>
<dbReference type="Proteomes" id="UP000178129">
    <property type="component" value="Unassembled WGS sequence"/>
</dbReference>
<keyword evidence="8" id="KW-1185">Reference proteome</keyword>
<keyword evidence="3 6" id="KW-1133">Transmembrane helix</keyword>
<evidence type="ECO:0000313" key="7">
    <source>
        <dbReference type="EMBL" id="CZS90619.1"/>
    </source>
</evidence>
<evidence type="ECO:0000313" key="8">
    <source>
        <dbReference type="Proteomes" id="UP000178129"/>
    </source>
</evidence>
<dbReference type="GO" id="GO:0015174">
    <property type="term" value="F:basic amino acid transmembrane transporter activity"/>
    <property type="evidence" value="ECO:0007669"/>
    <property type="project" value="TreeGrafter"/>
</dbReference>
<evidence type="ECO:0000256" key="2">
    <source>
        <dbReference type="ARBA" id="ARBA00022692"/>
    </source>
</evidence>
<reference evidence="8" key="1">
    <citation type="submission" date="2016-03" db="EMBL/GenBank/DDBJ databases">
        <authorList>
            <person name="Ploux O."/>
        </authorList>
    </citation>
    <scope>NUCLEOTIDE SEQUENCE [LARGE SCALE GENOMIC DNA]</scope>
    <source>
        <strain evidence="8">UK7</strain>
    </source>
</reference>
<comment type="subcellular location">
    <subcellularLocation>
        <location evidence="1">Membrane</location>
        <topology evidence="1">Multi-pass membrane protein</topology>
    </subcellularLocation>
</comment>
<comment type="caution">
    <text evidence="7">The sequence shown here is derived from an EMBL/GenBank/DDBJ whole genome shotgun (WGS) entry which is preliminary data.</text>
</comment>
<dbReference type="AlphaFoldDB" id="A0A1E1JXS7"/>
<feature type="transmembrane region" description="Helical" evidence="6">
    <location>
        <begin position="179"/>
        <end position="196"/>
    </location>
</feature>
<feature type="transmembrane region" description="Helical" evidence="6">
    <location>
        <begin position="345"/>
        <end position="365"/>
    </location>
</feature>
<dbReference type="Gene3D" id="1.20.1250.20">
    <property type="entry name" value="MFS general substrate transporter like domains"/>
    <property type="match status" value="1"/>
</dbReference>
<dbReference type="InterPro" id="IPR011701">
    <property type="entry name" value="MFS"/>
</dbReference>
<accession>A0A1E1JXS7</accession>
<protein>
    <recommendedName>
        <fullName evidence="9">Major facilitator superfamily (MFS) profile domain-containing protein</fullName>
    </recommendedName>
</protein>
<feature type="compositionally biased region" description="Basic and acidic residues" evidence="5">
    <location>
        <begin position="14"/>
        <end position="30"/>
    </location>
</feature>
<gene>
    <name evidence="7" type="ORF">RCO7_06831</name>
</gene>
<evidence type="ECO:0000256" key="5">
    <source>
        <dbReference type="SAM" id="MobiDB-lite"/>
    </source>
</evidence>
<dbReference type="Gene3D" id="1.20.1720.10">
    <property type="entry name" value="Multidrug resistance protein D"/>
    <property type="match status" value="1"/>
</dbReference>
<evidence type="ECO:0000256" key="6">
    <source>
        <dbReference type="SAM" id="Phobius"/>
    </source>
</evidence>
<evidence type="ECO:0000256" key="4">
    <source>
        <dbReference type="ARBA" id="ARBA00023136"/>
    </source>
</evidence>
<dbReference type="EMBL" id="FJUW01000004">
    <property type="protein sequence ID" value="CZS90619.1"/>
    <property type="molecule type" value="Genomic_DNA"/>
</dbReference>
<dbReference type="PANTHER" id="PTHR23501:SF33">
    <property type="entry name" value="MAJOR FACILITATOR SUPERFAMILY (MFS) PROFILE DOMAIN-CONTAINING PROTEIN"/>
    <property type="match status" value="1"/>
</dbReference>
<sequence>MMVPNDRTPLLAKPSKDRPPSIEEQNVKDARADTSGGFELWQIAALFVELVRPTGKSFWEELLKASIAPTSKGHSQKEKSEDNLCRQIDIAAPSEVAVLRSYVNIASTVGLSSGGPLGGFLAGQIGWRWSFLGQVPIAIGCCIFLSHSLRSSLNITRQHEDRNVEGEGHSKADLQTFDYPGAIALAILVTSLLAVIDLQSQLSWAHPLTLSITIAGVLALSAFLTLELYPGKRELLIPLRLLKTEVGIFCLGQLLVIGGCHGFISQIAAYFSNTQGASDMQGGFGTVPSSAGNAIGSLIAGQIIRRSGRYKKLCIISIACCIVTELFILLRWSHPIGIWESLITFPFGIFGGIILSTQFIGLYHCTAKHQMSTAITTYYMSQQIGIALGISLVSAFLKQEFHTNLQKTLVLVPNYQEIIKQMLKDSSVVADLPVYVRDLVKLSYLQSFWIVPAFAISIQVLAILPMILTTE</sequence>
<feature type="transmembrane region" description="Helical" evidence="6">
    <location>
        <begin position="313"/>
        <end position="333"/>
    </location>
</feature>
<evidence type="ECO:0008006" key="9">
    <source>
        <dbReference type="Google" id="ProtNLM"/>
    </source>
</evidence>
<keyword evidence="4 6" id="KW-0472">Membrane</keyword>
<proteinExistence type="predicted"/>
<dbReference type="GO" id="GO:0000329">
    <property type="term" value="C:fungal-type vacuole membrane"/>
    <property type="evidence" value="ECO:0007669"/>
    <property type="project" value="TreeGrafter"/>
</dbReference>
<dbReference type="InParanoid" id="A0A1E1JXS7"/>
<dbReference type="SUPFAM" id="SSF103473">
    <property type="entry name" value="MFS general substrate transporter"/>
    <property type="match status" value="1"/>
</dbReference>
<feature type="region of interest" description="Disordered" evidence="5">
    <location>
        <begin position="1"/>
        <end position="30"/>
    </location>
</feature>
<keyword evidence="2 6" id="KW-0812">Transmembrane</keyword>
<feature type="transmembrane region" description="Helical" evidence="6">
    <location>
        <begin position="208"/>
        <end position="226"/>
    </location>
</feature>
<dbReference type="Pfam" id="PF07690">
    <property type="entry name" value="MFS_1"/>
    <property type="match status" value="1"/>
</dbReference>